<feature type="region of interest" description="Disordered" evidence="1">
    <location>
        <begin position="1"/>
        <end position="36"/>
    </location>
</feature>
<dbReference type="Proteomes" id="UP000001861">
    <property type="component" value="Unassembled WGS sequence"/>
</dbReference>
<dbReference type="HOGENOM" id="CLU_010790_2_1_1"/>
<sequence>MTPSCAGSSKRKRDSVSASDKPCQRPVKRKNSKRGSLERLVEMPLDVLYENGSASRNGSILHLESTARFSSSDDLVAAVESEPHLKAFVPKIYPSSGSTHTRNVRYYHIKAWNRLYNQYRAIPLSDSAARKRWIEEQKQDVERRVEHAKQCDEWRLMQLEARAARAEAEKNERKEWIFQKLISHGYAAEVEVWRKTKRIWWHAVFDQLLAKKNLTDRVWSNAEKDALATAEYLRWQWLEDMHPDKLASRYAKVMDFHERFVKSLPINAIVLPVGDLFISKEMSAAMESVPYHQEFSHMFLEPLFAQLPDINARWQAKTRESLFKMMERHVKDIIPPGLPMEKTLDLAIAVFQCNRCNMRLYPIQAMVHGCASDGEGEITNSTGSAIISFAKHTGELPWNKMKDFTRERRITFDHEASKRAVAFLEKFGYDPKTTTYQELESLDDIWECKACSNPYEGRLMMTWRHTFCHRNCKEPLLEKVDPETAEKVRERMDEKMRSRDSGRYGSGLICKHCRFVDDGKYMRKHFRLQHSNLNPSDEDVVPALDFQGRLPYRYWNFGPTKYF</sequence>
<gene>
    <name evidence="2" type="ORF">CC1G_09145</name>
</gene>
<name>A8P9Q0_COPC7</name>
<dbReference type="OMA" id="LTITHGM"/>
<dbReference type="VEuPathDB" id="FungiDB:CC1G_09145"/>
<protein>
    <submittedName>
        <fullName evidence="2">Uncharacterized protein</fullName>
    </submittedName>
</protein>
<evidence type="ECO:0000313" key="3">
    <source>
        <dbReference type="Proteomes" id="UP000001861"/>
    </source>
</evidence>
<evidence type="ECO:0000313" key="2">
    <source>
        <dbReference type="EMBL" id="EAU81959.2"/>
    </source>
</evidence>
<evidence type="ECO:0000256" key="1">
    <source>
        <dbReference type="SAM" id="MobiDB-lite"/>
    </source>
</evidence>
<proteinExistence type="predicted"/>
<organism evidence="2 3">
    <name type="scientific">Coprinopsis cinerea (strain Okayama-7 / 130 / ATCC MYA-4618 / FGSC 9003)</name>
    <name type="common">Inky cap fungus</name>
    <name type="synonym">Hormographiella aspergillata</name>
    <dbReference type="NCBI Taxonomy" id="240176"/>
    <lineage>
        <taxon>Eukaryota</taxon>
        <taxon>Fungi</taxon>
        <taxon>Dikarya</taxon>
        <taxon>Basidiomycota</taxon>
        <taxon>Agaricomycotina</taxon>
        <taxon>Agaricomycetes</taxon>
        <taxon>Agaricomycetidae</taxon>
        <taxon>Agaricales</taxon>
        <taxon>Agaricineae</taxon>
        <taxon>Psathyrellaceae</taxon>
        <taxon>Coprinopsis</taxon>
    </lineage>
</organism>
<accession>A8P9Q0</accession>
<keyword evidence="3" id="KW-1185">Reference proteome</keyword>
<dbReference type="KEGG" id="cci:CC1G_09145"/>
<reference evidence="2 3" key="1">
    <citation type="journal article" date="2010" name="Proc. Natl. Acad. Sci. U.S.A.">
        <title>Insights into evolution of multicellular fungi from the assembled chromosomes of the mushroom Coprinopsis cinerea (Coprinus cinereus).</title>
        <authorList>
            <person name="Stajich J.E."/>
            <person name="Wilke S.K."/>
            <person name="Ahren D."/>
            <person name="Au C.H."/>
            <person name="Birren B.W."/>
            <person name="Borodovsky M."/>
            <person name="Burns C."/>
            <person name="Canback B."/>
            <person name="Casselton L.A."/>
            <person name="Cheng C.K."/>
            <person name="Deng J."/>
            <person name="Dietrich F.S."/>
            <person name="Fargo D.C."/>
            <person name="Farman M.L."/>
            <person name="Gathman A.C."/>
            <person name="Goldberg J."/>
            <person name="Guigo R."/>
            <person name="Hoegger P.J."/>
            <person name="Hooker J.B."/>
            <person name="Huggins A."/>
            <person name="James T.Y."/>
            <person name="Kamada T."/>
            <person name="Kilaru S."/>
            <person name="Kodira C."/>
            <person name="Kues U."/>
            <person name="Kupfer D."/>
            <person name="Kwan H.S."/>
            <person name="Lomsadze A."/>
            <person name="Li W."/>
            <person name="Lilly W.W."/>
            <person name="Ma L.J."/>
            <person name="Mackey A.J."/>
            <person name="Manning G."/>
            <person name="Martin F."/>
            <person name="Muraguchi H."/>
            <person name="Natvig D.O."/>
            <person name="Palmerini H."/>
            <person name="Ramesh M.A."/>
            <person name="Rehmeyer C.J."/>
            <person name="Roe B.A."/>
            <person name="Shenoy N."/>
            <person name="Stanke M."/>
            <person name="Ter-Hovhannisyan V."/>
            <person name="Tunlid A."/>
            <person name="Velagapudi R."/>
            <person name="Vision T.J."/>
            <person name="Zeng Q."/>
            <person name="Zolan M.E."/>
            <person name="Pukkila P.J."/>
        </authorList>
    </citation>
    <scope>NUCLEOTIDE SEQUENCE [LARGE SCALE GENOMIC DNA]</scope>
    <source>
        <strain evidence="3">Okayama-7 / 130 / ATCC MYA-4618 / FGSC 9003</strain>
    </source>
</reference>
<dbReference type="GeneID" id="6016429"/>
<dbReference type="RefSeq" id="XP_001839811.2">
    <property type="nucleotide sequence ID" value="XM_001839759.2"/>
</dbReference>
<dbReference type="EMBL" id="AACS02000002">
    <property type="protein sequence ID" value="EAU81959.2"/>
    <property type="molecule type" value="Genomic_DNA"/>
</dbReference>
<dbReference type="SMR" id="A8P9Q0"/>
<dbReference type="OrthoDB" id="3050033at2759"/>
<dbReference type="InParanoid" id="A8P9Q0"/>
<dbReference type="AlphaFoldDB" id="A8P9Q0"/>
<comment type="caution">
    <text evidence="2">The sequence shown here is derived from an EMBL/GenBank/DDBJ whole genome shotgun (WGS) entry which is preliminary data.</text>
</comment>